<sequence>MAGAIHIGTSGWAYPHWRGVFFPPHLPQAEWLAFYTAHFRTVELNASFYRLPTEATIDRWHALAPPGFVYAVKASRLVTHLKRLAGCEEPLALFFARVRRLGEHLGPVLFQLPPRLAADVGLLTDFAGRLPVDLVHVFEFRDASWFTPKVRDCLADHGLAFCIHDHGGIACPDWVTARTVYHRFHGFSRSRLGAYGPARLAGVAARMKAEAAAGHEVYAYFNNDAWGCAVADARCLAGLLGTGEDVATAQG</sequence>
<evidence type="ECO:0000313" key="1">
    <source>
        <dbReference type="EMBL" id="MDJ1159195.1"/>
    </source>
</evidence>
<dbReference type="PANTHER" id="PTHR30348">
    <property type="entry name" value="UNCHARACTERIZED PROTEIN YECE"/>
    <property type="match status" value="1"/>
</dbReference>
<reference evidence="1 2" key="1">
    <citation type="submission" date="2023-05" db="EMBL/GenBank/DDBJ databases">
        <title>Chelatococcus sp. nov., a moderately thermophilic bacterium isolated from hot spring microbial mat.</title>
        <authorList>
            <person name="Hu C.-J."/>
            <person name="Li W.-J."/>
        </authorList>
    </citation>
    <scope>NUCLEOTIDE SEQUENCE [LARGE SCALE GENOMIC DNA]</scope>
    <source>
        <strain evidence="1 2">SYSU G07232</strain>
    </source>
</reference>
<accession>A0ABT7AIJ6</accession>
<keyword evidence="2" id="KW-1185">Reference proteome</keyword>
<name>A0ABT7AIJ6_9HYPH</name>
<gene>
    <name evidence="1" type="ORF">QNA08_13195</name>
</gene>
<dbReference type="Pfam" id="PF01904">
    <property type="entry name" value="DUF72"/>
    <property type="match status" value="1"/>
</dbReference>
<evidence type="ECO:0000313" key="2">
    <source>
        <dbReference type="Proteomes" id="UP001321492"/>
    </source>
</evidence>
<dbReference type="PANTHER" id="PTHR30348:SF4">
    <property type="entry name" value="DUF72 DOMAIN-CONTAINING PROTEIN"/>
    <property type="match status" value="1"/>
</dbReference>
<dbReference type="Gene3D" id="3.20.20.410">
    <property type="entry name" value="Protein of unknown function UPF0759"/>
    <property type="match status" value="1"/>
</dbReference>
<dbReference type="SUPFAM" id="SSF117396">
    <property type="entry name" value="TM1631-like"/>
    <property type="match status" value="1"/>
</dbReference>
<dbReference type="RefSeq" id="WP_283741174.1">
    <property type="nucleotide sequence ID" value="NZ_JASJEV010000007.1"/>
</dbReference>
<dbReference type="EMBL" id="JASJEV010000007">
    <property type="protein sequence ID" value="MDJ1159195.1"/>
    <property type="molecule type" value="Genomic_DNA"/>
</dbReference>
<organism evidence="1 2">
    <name type="scientific">Chelatococcus albus</name>
    <dbReference type="NCBI Taxonomy" id="3047466"/>
    <lineage>
        <taxon>Bacteria</taxon>
        <taxon>Pseudomonadati</taxon>
        <taxon>Pseudomonadota</taxon>
        <taxon>Alphaproteobacteria</taxon>
        <taxon>Hyphomicrobiales</taxon>
        <taxon>Chelatococcaceae</taxon>
        <taxon>Chelatococcus</taxon>
    </lineage>
</organism>
<protein>
    <submittedName>
        <fullName evidence="1">DUF72 domain-containing protein</fullName>
    </submittedName>
</protein>
<proteinExistence type="predicted"/>
<dbReference type="InterPro" id="IPR036520">
    <property type="entry name" value="UPF0759_sf"/>
</dbReference>
<comment type="caution">
    <text evidence="1">The sequence shown here is derived from an EMBL/GenBank/DDBJ whole genome shotgun (WGS) entry which is preliminary data.</text>
</comment>
<dbReference type="InterPro" id="IPR002763">
    <property type="entry name" value="DUF72"/>
</dbReference>
<dbReference type="Proteomes" id="UP001321492">
    <property type="component" value="Unassembled WGS sequence"/>
</dbReference>